<sequence>MDRDQILELVAHYLVIVVIVTVVLGVVRAAVGELGFWLELAVVVVIVALYRPVVKAIGMEPSAWNRGE</sequence>
<keyword evidence="3" id="KW-1185">Reference proteome</keyword>
<dbReference type="GeneID" id="56082434"/>
<accession>A0A7D5T919</accession>
<dbReference type="Proteomes" id="UP000509346">
    <property type="component" value="Chromosome"/>
</dbReference>
<dbReference type="AlphaFoldDB" id="A0A7D5T919"/>
<feature type="transmembrane region" description="Helical" evidence="1">
    <location>
        <begin position="36"/>
        <end position="54"/>
    </location>
</feature>
<feature type="transmembrane region" description="Helical" evidence="1">
    <location>
        <begin position="12"/>
        <end position="30"/>
    </location>
</feature>
<reference evidence="2 3" key="1">
    <citation type="submission" date="2020-07" db="EMBL/GenBank/DDBJ databases">
        <title>Halosimplex litoreum sp. nov. and Halosimplex rubrum sp. nov., isolated from different salt environments.</title>
        <authorList>
            <person name="Cui H."/>
        </authorList>
    </citation>
    <scope>NUCLEOTIDE SEQUENCE [LARGE SCALE GENOMIC DNA]</scope>
    <source>
        <strain evidence="2 3">R2</strain>
    </source>
</reference>
<keyword evidence="1" id="KW-0812">Transmembrane</keyword>
<evidence type="ECO:0000313" key="2">
    <source>
        <dbReference type="EMBL" id="QLH81490.1"/>
    </source>
</evidence>
<evidence type="ECO:0000313" key="3">
    <source>
        <dbReference type="Proteomes" id="UP000509346"/>
    </source>
</evidence>
<keyword evidence="1" id="KW-0472">Membrane</keyword>
<protein>
    <submittedName>
        <fullName evidence="2">Uncharacterized protein</fullName>
    </submittedName>
</protein>
<keyword evidence="1" id="KW-1133">Transmembrane helix</keyword>
<dbReference type="KEGG" id="hpel:HZS54_07555"/>
<name>A0A7D5T919_9EURY</name>
<dbReference type="RefSeq" id="WP_179921536.1">
    <property type="nucleotide sequence ID" value="NZ_CP058909.1"/>
</dbReference>
<gene>
    <name evidence="2" type="ORF">HZS54_07555</name>
</gene>
<proteinExistence type="predicted"/>
<evidence type="ECO:0000256" key="1">
    <source>
        <dbReference type="SAM" id="Phobius"/>
    </source>
</evidence>
<organism evidence="2 3">
    <name type="scientific">Halosimplex pelagicum</name>
    <dbReference type="NCBI Taxonomy" id="869886"/>
    <lineage>
        <taxon>Archaea</taxon>
        <taxon>Methanobacteriati</taxon>
        <taxon>Methanobacteriota</taxon>
        <taxon>Stenosarchaea group</taxon>
        <taxon>Halobacteria</taxon>
        <taxon>Halobacteriales</taxon>
        <taxon>Haloarculaceae</taxon>
        <taxon>Halosimplex</taxon>
    </lineage>
</organism>
<dbReference type="EMBL" id="CP058909">
    <property type="protein sequence ID" value="QLH81490.1"/>
    <property type="molecule type" value="Genomic_DNA"/>
</dbReference>